<dbReference type="CDD" id="cd04185">
    <property type="entry name" value="GT_2_like_b"/>
    <property type="match status" value="1"/>
</dbReference>
<dbReference type="InterPro" id="IPR001173">
    <property type="entry name" value="Glyco_trans_2-like"/>
</dbReference>
<dbReference type="EMBL" id="CP015904">
    <property type="protein sequence ID" value="ARE12412.1"/>
    <property type="molecule type" value="Genomic_DNA"/>
</dbReference>
<dbReference type="Proteomes" id="UP000192067">
    <property type="component" value="Chromosome"/>
</dbReference>
<protein>
    <submittedName>
        <fullName evidence="6">Glycosyl transferase</fullName>
    </submittedName>
</protein>
<dbReference type="PANTHER" id="PTHR43179">
    <property type="entry name" value="RHAMNOSYLTRANSFERASE WBBL"/>
    <property type="match status" value="1"/>
</dbReference>
<evidence type="ECO:0000313" key="6">
    <source>
        <dbReference type="EMBL" id="ARE12412.1"/>
    </source>
</evidence>
<dbReference type="Gene3D" id="3.90.550.10">
    <property type="entry name" value="Spore Coat Polysaccharide Biosynthesis Protein SpsA, Chain A"/>
    <property type="match status" value="1"/>
</dbReference>
<evidence type="ECO:0000256" key="2">
    <source>
        <dbReference type="ARBA" id="ARBA00006739"/>
    </source>
</evidence>
<comment type="pathway">
    <text evidence="1">Cell wall biogenesis; cell wall polysaccharide biosynthesis.</text>
</comment>
<organism evidence="6 7">
    <name type="scientific">Lactococcus lactis subsp. lactis</name>
    <name type="common">Streptococcus lactis</name>
    <dbReference type="NCBI Taxonomy" id="1360"/>
    <lineage>
        <taxon>Bacteria</taxon>
        <taxon>Bacillati</taxon>
        <taxon>Bacillota</taxon>
        <taxon>Bacilli</taxon>
        <taxon>Lactobacillales</taxon>
        <taxon>Streptococcaceae</taxon>
        <taxon>Lactococcus</taxon>
    </lineage>
</organism>
<evidence type="ECO:0000259" key="5">
    <source>
        <dbReference type="Pfam" id="PF00535"/>
    </source>
</evidence>
<evidence type="ECO:0000256" key="4">
    <source>
        <dbReference type="ARBA" id="ARBA00022679"/>
    </source>
</evidence>
<comment type="similarity">
    <text evidence="2">Belongs to the glycosyltransferase 2 family.</text>
</comment>
<dbReference type="SUPFAM" id="SSF53448">
    <property type="entry name" value="Nucleotide-diphospho-sugar transferases"/>
    <property type="match status" value="1"/>
</dbReference>
<dbReference type="Pfam" id="PF00535">
    <property type="entry name" value="Glycos_transf_2"/>
    <property type="match status" value="1"/>
</dbReference>
<evidence type="ECO:0000313" key="7">
    <source>
        <dbReference type="Proteomes" id="UP000192067"/>
    </source>
</evidence>
<gene>
    <name evidence="6" type="ORF">LLUC11_0076</name>
</gene>
<evidence type="ECO:0000256" key="3">
    <source>
        <dbReference type="ARBA" id="ARBA00022676"/>
    </source>
</evidence>
<feature type="domain" description="Glycosyltransferase 2-like" evidence="5">
    <location>
        <begin position="11"/>
        <end position="177"/>
    </location>
</feature>
<keyword evidence="3" id="KW-0328">Glycosyltransferase</keyword>
<keyword evidence="4 6" id="KW-0808">Transferase</keyword>
<proteinExistence type="inferred from homology"/>
<dbReference type="AlphaFoldDB" id="A0AAC9R3W4"/>
<accession>A0AAC9R3W4</accession>
<dbReference type="InterPro" id="IPR029044">
    <property type="entry name" value="Nucleotide-diphossugar_trans"/>
</dbReference>
<dbReference type="PANTHER" id="PTHR43179:SF12">
    <property type="entry name" value="GALACTOFURANOSYLTRANSFERASE GLFT2"/>
    <property type="match status" value="1"/>
</dbReference>
<name>A0AAC9R3W4_LACLL</name>
<sequence length="313" mass="36090">MNNGSNMKKVSAVVVTYNRIELLKENIESLLNQNTKSLNNIIIINNNSTDGTKEYLETINNKCVKIYHLNENIGGAGGFNYGIRKFIEETTDDFVWIMDDDTIPKLNALSELILASDKIGAFGYLASNVRWINGEFAKMNIPSIDSKNWLEKMDFDNAYPRIKKATFVSLLFSRSIIIKYGLPIKDFFIWGDDTEFTQRISINEPSYFVTKSVVIHKILKNEGSSIFEDSSDKSRLARYRYGFRNGYYTSKKNGKNALAIQWLYIAKTLIKLMFFKTTNRYFKIKMLFKGTVQGFFFNPVVEKLQENEGENDE</sequence>
<evidence type="ECO:0000256" key="1">
    <source>
        <dbReference type="ARBA" id="ARBA00004776"/>
    </source>
</evidence>
<reference evidence="6 7" key="1">
    <citation type="journal article" date="2017" name="BMC Genomics">
        <title>Comparative and functional genomics of the Lactococcus lactis taxon; insights into evolution and niche adaptation.</title>
        <authorList>
            <person name="Kelleher P."/>
            <person name="Bottacini F."/>
            <person name="Mahony J."/>
            <person name="Kilcawley K.N."/>
            <person name="van Sinderen D."/>
        </authorList>
    </citation>
    <scope>NUCLEOTIDE SEQUENCE [LARGE SCALE GENOMIC DNA]</scope>
    <source>
        <strain evidence="6 7">UC11</strain>
    </source>
</reference>
<dbReference type="RefSeq" id="WP_081199109.1">
    <property type="nucleotide sequence ID" value="NZ_CP015903.2"/>
</dbReference>
<dbReference type="GO" id="GO:0016757">
    <property type="term" value="F:glycosyltransferase activity"/>
    <property type="evidence" value="ECO:0007669"/>
    <property type="project" value="UniProtKB-KW"/>
</dbReference>